<comment type="similarity">
    <text evidence="1">Belongs to the protein kinase superfamily. ADCK protein kinase family.</text>
</comment>
<dbReference type="OrthoDB" id="9795390at2"/>
<organism evidence="3 4">
    <name type="scientific">Aliiroseovarius sediminilitoris</name>
    <dbReference type="NCBI Taxonomy" id="1173584"/>
    <lineage>
        <taxon>Bacteria</taxon>
        <taxon>Pseudomonadati</taxon>
        <taxon>Pseudomonadota</taxon>
        <taxon>Alphaproteobacteria</taxon>
        <taxon>Rhodobacterales</taxon>
        <taxon>Paracoccaceae</taxon>
        <taxon>Aliiroseovarius</taxon>
    </lineage>
</organism>
<dbReference type="SUPFAM" id="SSF56112">
    <property type="entry name" value="Protein kinase-like (PK-like)"/>
    <property type="match status" value="1"/>
</dbReference>
<reference evidence="3 4" key="1">
    <citation type="submission" date="2016-10" db="EMBL/GenBank/DDBJ databases">
        <authorList>
            <person name="de Groot N.N."/>
        </authorList>
    </citation>
    <scope>NUCLEOTIDE SEQUENCE [LARGE SCALE GENOMIC DNA]</scope>
    <source>
        <strain evidence="3 4">DSM 29439</strain>
    </source>
</reference>
<sequence>MKQLRSLMRLIRIFASLSADIRALRRYVPTGDDTRAADRFAENLTALGPVFVKLGQILSTRPDILPEAYVARLTALQEHAPEIAFETVRQVVEEELATSLETAFASFEPTPVAAASLAQVHKARLLDGRTVAVKVQRPGLEPLFHRDLDALELGLRVVRLLAPRRLRRTNLAAFLAEFRRYSLGELDFRAEASVMERFRVNLAEQDGVHIPLTFADLSTARMLTMDWVDGMRLSEAATTLSAQTRSALVDRLVSVLLKMFISDGLFHADLHPGNIVFHADGTFTLLDFGMFGALNTEERDRFVLYWIAVAQRQTRRAYYHFSKQTKPLPDADHVLFQQSFESLATRFYAVPSREASLARTYLAMMRAGYRAGFVFPASLMLHAKALTTAEALLFKLAPDMRFDEISRPFIARELTARLAQSDPLGKISQILPELLLTGAMPPAEAIDDTWDRSATQGMWESVLGARGSSDGGIGRAGLATLFHRFARRHLGQETEQLLSETWATYDTLETEIPLQPNIGAMLTTHLAALTLALHRTLVSHARSPEQSHALIHAIGWDIYRRMADPPLELARAITADPAKRLRIATDLFRRFPFGPPGYGWRDVDAGKDVVAFDCTKCPVADFFAQNGNAELCTATWCALDFPLAEKWGGRLVRPKTIASGHDHCNFRWHTGPVPIDAETNKAGQNAEPR</sequence>
<evidence type="ECO:0000313" key="3">
    <source>
        <dbReference type="EMBL" id="SEW15538.1"/>
    </source>
</evidence>
<dbReference type="Proteomes" id="UP000199650">
    <property type="component" value="Unassembled WGS sequence"/>
</dbReference>
<dbReference type="InterPro" id="IPR050154">
    <property type="entry name" value="UbiB_kinase"/>
</dbReference>
<dbReference type="InterPro" id="IPR026002">
    <property type="entry name" value="ATC_hydrolase-like"/>
</dbReference>
<dbReference type="STRING" id="1173584.SAMN05444851_1748"/>
<evidence type="ECO:0000259" key="2">
    <source>
        <dbReference type="Pfam" id="PF03109"/>
    </source>
</evidence>
<accession>A0A1I0PNX7</accession>
<dbReference type="Pfam" id="PF03109">
    <property type="entry name" value="ABC1"/>
    <property type="match status" value="1"/>
</dbReference>
<gene>
    <name evidence="3" type="ORF">SAMN05444851_1748</name>
</gene>
<dbReference type="Gene3D" id="1.10.510.10">
    <property type="entry name" value="Transferase(Phosphotransferase) domain 1"/>
    <property type="match status" value="1"/>
</dbReference>
<dbReference type="PANTHER" id="PTHR10566:SF113">
    <property type="entry name" value="PROTEIN ACTIVITY OF BC1 COMPLEX KINASE 7, CHLOROPLASTIC"/>
    <property type="match status" value="1"/>
</dbReference>
<keyword evidence="3" id="KW-0830">Ubiquinone</keyword>
<name>A0A1I0PNX7_9RHOB</name>
<dbReference type="RefSeq" id="WP_091429920.1">
    <property type="nucleotide sequence ID" value="NZ_FOJB01000001.1"/>
</dbReference>
<dbReference type="InterPro" id="IPR011009">
    <property type="entry name" value="Kinase-like_dom_sf"/>
</dbReference>
<dbReference type="AlphaFoldDB" id="A0A1I0PNX7"/>
<evidence type="ECO:0000256" key="1">
    <source>
        <dbReference type="ARBA" id="ARBA00009670"/>
    </source>
</evidence>
<protein>
    <submittedName>
        <fullName evidence="3">Ubiquinone biosynthesis protein</fullName>
    </submittedName>
</protein>
<keyword evidence="4" id="KW-1185">Reference proteome</keyword>
<dbReference type="InterPro" id="IPR004147">
    <property type="entry name" value="ABC1_dom"/>
</dbReference>
<evidence type="ECO:0000313" key="4">
    <source>
        <dbReference type="Proteomes" id="UP000199650"/>
    </source>
</evidence>
<proteinExistence type="inferred from homology"/>
<dbReference type="CDD" id="cd05121">
    <property type="entry name" value="ABC1_ADCK3-like"/>
    <property type="match status" value="1"/>
</dbReference>
<dbReference type="Pfam" id="PF14196">
    <property type="entry name" value="ATC_hydrolase"/>
    <property type="match status" value="1"/>
</dbReference>
<dbReference type="EMBL" id="FOJB01000001">
    <property type="protein sequence ID" value="SEW15538.1"/>
    <property type="molecule type" value="Genomic_DNA"/>
</dbReference>
<feature type="domain" description="ABC1 atypical kinase-like" evidence="2">
    <location>
        <begin position="76"/>
        <end position="317"/>
    </location>
</feature>
<dbReference type="PANTHER" id="PTHR10566">
    <property type="entry name" value="CHAPERONE-ACTIVITY OF BC1 COMPLEX CABC1 -RELATED"/>
    <property type="match status" value="1"/>
</dbReference>